<keyword evidence="3 9" id="KW-1133">Transmembrane helix</keyword>
<feature type="compositionally biased region" description="Gly residues" evidence="8">
    <location>
        <begin position="362"/>
        <end position="381"/>
    </location>
</feature>
<evidence type="ECO:0000313" key="12">
    <source>
        <dbReference type="Proteomes" id="UP000215902"/>
    </source>
</evidence>
<comment type="caution">
    <text evidence="11">The sequence shown here is derived from an EMBL/GenBank/DDBJ whole genome shotgun (WGS) entry which is preliminary data.</text>
</comment>
<protein>
    <recommendedName>
        <fullName evidence="10">G-protein coupled receptors family 1 profile domain-containing protein</fullName>
    </recommendedName>
</protein>
<dbReference type="InterPro" id="IPR000276">
    <property type="entry name" value="GPCR_Rhodpsn"/>
</dbReference>
<evidence type="ECO:0000256" key="9">
    <source>
        <dbReference type="SAM" id="Phobius"/>
    </source>
</evidence>
<evidence type="ECO:0000256" key="4">
    <source>
        <dbReference type="ARBA" id="ARBA00023040"/>
    </source>
</evidence>
<feature type="transmembrane region" description="Helical" evidence="9">
    <location>
        <begin position="111"/>
        <end position="135"/>
    </location>
</feature>
<evidence type="ECO:0000256" key="3">
    <source>
        <dbReference type="ARBA" id="ARBA00022989"/>
    </source>
</evidence>
<evidence type="ECO:0000256" key="1">
    <source>
        <dbReference type="ARBA" id="ARBA00004141"/>
    </source>
</evidence>
<evidence type="ECO:0000313" key="11">
    <source>
        <dbReference type="EMBL" id="PAA86196.1"/>
    </source>
</evidence>
<accession>A0A267GJL9</accession>
<keyword evidence="4" id="KW-0297">G-protein coupled receptor</keyword>
<name>A0A267GJL9_9PLAT</name>
<evidence type="ECO:0000256" key="2">
    <source>
        <dbReference type="ARBA" id="ARBA00022692"/>
    </source>
</evidence>
<evidence type="ECO:0000256" key="6">
    <source>
        <dbReference type="ARBA" id="ARBA00023170"/>
    </source>
</evidence>
<evidence type="ECO:0000259" key="10">
    <source>
        <dbReference type="PROSITE" id="PS50262"/>
    </source>
</evidence>
<evidence type="ECO:0000256" key="8">
    <source>
        <dbReference type="SAM" id="MobiDB-lite"/>
    </source>
</evidence>
<feature type="domain" description="G-protein coupled receptors family 1 profile" evidence="10">
    <location>
        <begin position="51"/>
        <end position="332"/>
    </location>
</feature>
<gene>
    <name evidence="11" type="ORF">BOX15_Mlig009476g1</name>
</gene>
<keyword evidence="6" id="KW-0675">Receptor</keyword>
<dbReference type="InterPro" id="IPR017452">
    <property type="entry name" value="GPCR_Rhodpsn_7TM"/>
</dbReference>
<proteinExistence type="predicted"/>
<keyword evidence="7" id="KW-0807">Transducer</keyword>
<feature type="transmembrane region" description="Helical" evidence="9">
    <location>
        <begin position="147"/>
        <end position="167"/>
    </location>
</feature>
<dbReference type="PANTHER" id="PTHR45695:SF9">
    <property type="entry name" value="LEUCOKININ RECEPTOR"/>
    <property type="match status" value="1"/>
</dbReference>
<feature type="transmembrane region" description="Helical" evidence="9">
    <location>
        <begin position="208"/>
        <end position="227"/>
    </location>
</feature>
<keyword evidence="12" id="KW-1185">Reference proteome</keyword>
<evidence type="ECO:0000256" key="5">
    <source>
        <dbReference type="ARBA" id="ARBA00023136"/>
    </source>
</evidence>
<evidence type="ECO:0000256" key="7">
    <source>
        <dbReference type="ARBA" id="ARBA00023224"/>
    </source>
</evidence>
<feature type="transmembrane region" description="Helical" evidence="9">
    <location>
        <begin position="37"/>
        <end position="58"/>
    </location>
</feature>
<dbReference type="Gene3D" id="1.20.1070.10">
    <property type="entry name" value="Rhodopsin 7-helix transmembrane proteins"/>
    <property type="match status" value="1"/>
</dbReference>
<feature type="transmembrane region" description="Helical" evidence="9">
    <location>
        <begin position="270"/>
        <end position="293"/>
    </location>
</feature>
<reference evidence="11 12" key="1">
    <citation type="submission" date="2017-06" db="EMBL/GenBank/DDBJ databases">
        <title>A platform for efficient transgenesis in Macrostomum lignano, a flatworm model organism for stem cell research.</title>
        <authorList>
            <person name="Berezikov E."/>
        </authorList>
    </citation>
    <scope>NUCLEOTIDE SEQUENCE [LARGE SCALE GENOMIC DNA]</scope>
    <source>
        <strain evidence="11">DV1</strain>
        <tissue evidence="11">Whole organism</tissue>
    </source>
</reference>
<dbReference type="Proteomes" id="UP000215902">
    <property type="component" value="Unassembled WGS sequence"/>
</dbReference>
<dbReference type="Pfam" id="PF00001">
    <property type="entry name" value="7tm_1"/>
    <property type="match status" value="1"/>
</dbReference>
<dbReference type="SUPFAM" id="SSF81321">
    <property type="entry name" value="Family A G protein-coupled receptor-like"/>
    <property type="match status" value="1"/>
</dbReference>
<organism evidence="11 12">
    <name type="scientific">Macrostomum lignano</name>
    <dbReference type="NCBI Taxonomy" id="282301"/>
    <lineage>
        <taxon>Eukaryota</taxon>
        <taxon>Metazoa</taxon>
        <taxon>Spiralia</taxon>
        <taxon>Lophotrochozoa</taxon>
        <taxon>Platyhelminthes</taxon>
        <taxon>Rhabditophora</taxon>
        <taxon>Macrostomorpha</taxon>
        <taxon>Macrostomida</taxon>
        <taxon>Macrostomidae</taxon>
        <taxon>Macrostomum</taxon>
    </lineage>
</organism>
<dbReference type="PANTHER" id="PTHR45695">
    <property type="entry name" value="LEUCOKININ RECEPTOR-RELATED"/>
    <property type="match status" value="1"/>
</dbReference>
<dbReference type="PROSITE" id="PS50262">
    <property type="entry name" value="G_PROTEIN_RECEP_F1_2"/>
    <property type="match status" value="1"/>
</dbReference>
<dbReference type="GO" id="GO:0004930">
    <property type="term" value="F:G protein-coupled receptor activity"/>
    <property type="evidence" value="ECO:0007669"/>
    <property type="project" value="UniProtKB-KW"/>
</dbReference>
<keyword evidence="5 9" id="KW-0472">Membrane</keyword>
<dbReference type="AlphaFoldDB" id="A0A267GJL9"/>
<feature type="transmembrane region" description="Helical" evidence="9">
    <location>
        <begin position="70"/>
        <end position="99"/>
    </location>
</feature>
<comment type="subcellular location">
    <subcellularLocation>
        <location evidence="1">Membrane</location>
        <topology evidence="1">Multi-pass membrane protein</topology>
    </subcellularLocation>
</comment>
<dbReference type="GO" id="GO:0005886">
    <property type="term" value="C:plasma membrane"/>
    <property type="evidence" value="ECO:0007669"/>
    <property type="project" value="TreeGrafter"/>
</dbReference>
<dbReference type="EMBL" id="NIVC01000291">
    <property type="protein sequence ID" value="PAA86196.1"/>
    <property type="molecule type" value="Genomic_DNA"/>
</dbReference>
<sequence length="414" mass="43715">MTNFTALQNEAVESGGNLTVEAEESCQWASEKSKPLVVTALVVVAAVGVAGNCFGISVMARGGLLRRSPIFSFFLAISLADLLSIGSLAIEVCLTMGIVFPTSSMQCRFRYFLPTMAFCVSANLLATVSVEWLCMLRSTVRRSRRRILLEVGVVLLISAAINCHSVFTARLLTAKVPGVNGTGCRIAGVCSQSPGARGARKVWSANGWLLFSVLPLVVMATASALLIRAVGRRLQQLNVGKDQQEDAAAASRNACANQVAAQNRRLTRTLVSILLLFLVFNLPYYLVTGGWLMRLAKWLSGSSPLNIKAWGLAGHVCRFAKLANHCLSFTVYAFGSAFRQAVPSCNCRGDAVQKNRRRGADGTSGGGGGAGRGGRGGGSTGGCELASTSGMNVSGRRVTHSTVATKESGAITEL</sequence>
<keyword evidence="2 9" id="KW-0812">Transmembrane</keyword>
<feature type="region of interest" description="Disordered" evidence="8">
    <location>
        <begin position="355"/>
        <end position="414"/>
    </location>
</feature>